<dbReference type="AlphaFoldDB" id="A0A8S0SBB0"/>
<dbReference type="Gramene" id="OE9A076983T1">
    <property type="protein sequence ID" value="OE9A076983C1"/>
    <property type="gene ID" value="OE9A076983"/>
</dbReference>
<gene>
    <name evidence="1" type="ORF">OLEA9_A076983</name>
</gene>
<dbReference type="EMBL" id="CACTIH010004113">
    <property type="protein sequence ID" value="CAA2989549.1"/>
    <property type="molecule type" value="Genomic_DNA"/>
</dbReference>
<protein>
    <submittedName>
        <fullName evidence="1">Uncharacterized protein</fullName>
    </submittedName>
</protein>
<proteinExistence type="predicted"/>
<evidence type="ECO:0000313" key="2">
    <source>
        <dbReference type="Proteomes" id="UP000594638"/>
    </source>
</evidence>
<name>A0A8S0SBB0_OLEEU</name>
<keyword evidence="2" id="KW-1185">Reference proteome</keyword>
<organism evidence="1 2">
    <name type="scientific">Olea europaea subsp. europaea</name>
    <dbReference type="NCBI Taxonomy" id="158383"/>
    <lineage>
        <taxon>Eukaryota</taxon>
        <taxon>Viridiplantae</taxon>
        <taxon>Streptophyta</taxon>
        <taxon>Embryophyta</taxon>
        <taxon>Tracheophyta</taxon>
        <taxon>Spermatophyta</taxon>
        <taxon>Magnoliopsida</taxon>
        <taxon>eudicotyledons</taxon>
        <taxon>Gunneridae</taxon>
        <taxon>Pentapetalae</taxon>
        <taxon>asterids</taxon>
        <taxon>lamiids</taxon>
        <taxon>Lamiales</taxon>
        <taxon>Oleaceae</taxon>
        <taxon>Oleeae</taxon>
        <taxon>Olea</taxon>
    </lineage>
</organism>
<accession>A0A8S0SBB0</accession>
<sequence length="74" mass="8696">MAPKKTQQKIKLTQCMMIYVMKFKEPMYDFLSLTIEERKLRLDAQFAKARNQLEEGIVRTSFPEPADPQYAPNV</sequence>
<comment type="caution">
    <text evidence="1">The sequence shown here is derived from an EMBL/GenBank/DDBJ whole genome shotgun (WGS) entry which is preliminary data.</text>
</comment>
<reference evidence="1 2" key="1">
    <citation type="submission" date="2019-12" db="EMBL/GenBank/DDBJ databases">
        <authorList>
            <person name="Alioto T."/>
            <person name="Alioto T."/>
            <person name="Gomez Garrido J."/>
        </authorList>
    </citation>
    <scope>NUCLEOTIDE SEQUENCE [LARGE SCALE GENOMIC DNA]</scope>
</reference>
<evidence type="ECO:0000313" key="1">
    <source>
        <dbReference type="EMBL" id="CAA2989549.1"/>
    </source>
</evidence>
<dbReference type="Proteomes" id="UP000594638">
    <property type="component" value="Unassembled WGS sequence"/>
</dbReference>